<proteinExistence type="predicted"/>
<gene>
    <name evidence="1" type="ORF">E2C01_008183</name>
</gene>
<dbReference type="EMBL" id="VSRR010000424">
    <property type="protein sequence ID" value="MPC15393.1"/>
    <property type="molecule type" value="Genomic_DNA"/>
</dbReference>
<reference evidence="1 2" key="1">
    <citation type="submission" date="2019-05" db="EMBL/GenBank/DDBJ databases">
        <title>Another draft genome of Portunus trituberculatus and its Hox gene families provides insights of decapod evolution.</title>
        <authorList>
            <person name="Jeong J.-H."/>
            <person name="Song I."/>
            <person name="Kim S."/>
            <person name="Choi T."/>
            <person name="Kim D."/>
            <person name="Ryu S."/>
            <person name="Kim W."/>
        </authorList>
    </citation>
    <scope>NUCLEOTIDE SEQUENCE [LARGE SCALE GENOMIC DNA]</scope>
    <source>
        <tissue evidence="1">Muscle</tissue>
    </source>
</reference>
<evidence type="ECO:0000313" key="1">
    <source>
        <dbReference type="EMBL" id="MPC15393.1"/>
    </source>
</evidence>
<evidence type="ECO:0000313" key="2">
    <source>
        <dbReference type="Proteomes" id="UP000324222"/>
    </source>
</evidence>
<sequence>MEESSWLEFKKRREEVRRRYTEATIHNILTVQLIRGKVAESASLFSTFACLLEKHVREAGSLTEAVMPVA</sequence>
<protein>
    <submittedName>
        <fullName evidence="1">Uncharacterized protein</fullName>
    </submittedName>
</protein>
<keyword evidence="2" id="KW-1185">Reference proteome</keyword>
<dbReference type="AlphaFoldDB" id="A0A5B7D584"/>
<dbReference type="Proteomes" id="UP000324222">
    <property type="component" value="Unassembled WGS sequence"/>
</dbReference>
<comment type="caution">
    <text evidence="1">The sequence shown here is derived from an EMBL/GenBank/DDBJ whole genome shotgun (WGS) entry which is preliminary data.</text>
</comment>
<organism evidence="1 2">
    <name type="scientific">Portunus trituberculatus</name>
    <name type="common">Swimming crab</name>
    <name type="synonym">Neptunus trituberculatus</name>
    <dbReference type="NCBI Taxonomy" id="210409"/>
    <lineage>
        <taxon>Eukaryota</taxon>
        <taxon>Metazoa</taxon>
        <taxon>Ecdysozoa</taxon>
        <taxon>Arthropoda</taxon>
        <taxon>Crustacea</taxon>
        <taxon>Multicrustacea</taxon>
        <taxon>Malacostraca</taxon>
        <taxon>Eumalacostraca</taxon>
        <taxon>Eucarida</taxon>
        <taxon>Decapoda</taxon>
        <taxon>Pleocyemata</taxon>
        <taxon>Brachyura</taxon>
        <taxon>Eubrachyura</taxon>
        <taxon>Portunoidea</taxon>
        <taxon>Portunidae</taxon>
        <taxon>Portuninae</taxon>
        <taxon>Portunus</taxon>
    </lineage>
</organism>
<accession>A0A5B7D584</accession>
<name>A0A5B7D584_PORTR</name>